<dbReference type="VEuPathDB" id="PlasmoDB:PKNOH_S02300400"/>
<keyword evidence="2" id="KW-1133">Transmembrane helix</keyword>
<dbReference type="EMBL" id="NETL01000016">
    <property type="protein sequence ID" value="OTN68541.1"/>
    <property type="molecule type" value="Genomic_DNA"/>
</dbReference>
<feature type="compositionally biased region" description="Basic and acidic residues" evidence="1">
    <location>
        <begin position="74"/>
        <end position="85"/>
    </location>
</feature>
<feature type="transmembrane region" description="Helical" evidence="2">
    <location>
        <begin position="483"/>
        <end position="504"/>
    </location>
</feature>
<comment type="caution">
    <text evidence="3">The sequence shown here is derived from an EMBL/GenBank/DDBJ whole genome shotgun (WGS) entry which is preliminary data.</text>
</comment>
<keyword evidence="2" id="KW-0812">Transmembrane</keyword>
<gene>
    <name evidence="3" type="primary">EVP1</name>
    <name evidence="3" type="ORF">PKNOH_S02300400</name>
</gene>
<evidence type="ECO:0000313" key="3">
    <source>
        <dbReference type="EMBL" id="OTN68541.1"/>
    </source>
</evidence>
<accession>A0A1Y3DUZ1</accession>
<dbReference type="Proteomes" id="UP000195012">
    <property type="component" value="Unassembled WGS sequence"/>
</dbReference>
<feature type="region of interest" description="Disordered" evidence="1">
    <location>
        <begin position="74"/>
        <end position="97"/>
    </location>
</feature>
<sequence>MLNKVICFLAPFYLRAPYIIDLYDNFRPTVLHEGNRHSNHGRVLTEYVSSNFNEDRKSRQASGGLRGIREECFRESDQGNEDRGEGPFSTADAKDGHEVCHGKYGRQNFHLHMPNGDRSDGASRVDSNMFSMDYSPYNSGRIFYRDNWLYYERMMTHLLSLAILFYSNNSYMEKMATQLPPNHYFLYNFLQQDINGLYENNISQICEDFYEVEKKEKTIESKGIEKYHFAFNRMECTLNSFLDEILRKMDSLHLSFESLPIEFSLRRNELIDEVIKSTPNEINDIYLITYKFFDSICSCLDMTSSFNFNYVSKKILSNLNGEGNFHRNVILEMKKINYYITNIHNNIVEYIKDLNSYFKNFFDYAARENLFCEPVLYSYSLFLDYYLTTMDQLMIHLNLHLRYPVSKDSQTSLNHIYKEIKTHANNLGCTIRRFYFKRNIKSDPEFSIIPFFADFNFRLRLADMYNNEKYANFIPLMINIIDYLRALVASIVSLVMLQTVYALLVDTENGHIKDVDAVKALTYLTEYMSHNSSLFAPPLKEKH</sequence>
<evidence type="ECO:0000313" key="4">
    <source>
        <dbReference type="Proteomes" id="UP000195012"/>
    </source>
</evidence>
<name>A0A1Y3DUZ1_PLAKN</name>
<organism evidence="3 4">
    <name type="scientific">Plasmodium knowlesi</name>
    <dbReference type="NCBI Taxonomy" id="5850"/>
    <lineage>
        <taxon>Eukaryota</taxon>
        <taxon>Sar</taxon>
        <taxon>Alveolata</taxon>
        <taxon>Apicomplexa</taxon>
        <taxon>Aconoidasida</taxon>
        <taxon>Haemosporida</taxon>
        <taxon>Plasmodiidae</taxon>
        <taxon>Plasmodium</taxon>
        <taxon>Plasmodium (Plasmodium)</taxon>
    </lineage>
</organism>
<dbReference type="VEuPathDB" id="PlasmoDB:PKNH_0308100"/>
<dbReference type="eggNOG" id="ENOG502S5DG">
    <property type="taxonomic scope" value="Eukaryota"/>
</dbReference>
<evidence type="ECO:0000256" key="2">
    <source>
        <dbReference type="SAM" id="Phobius"/>
    </source>
</evidence>
<evidence type="ECO:0000256" key="1">
    <source>
        <dbReference type="SAM" id="MobiDB-lite"/>
    </source>
</evidence>
<protein>
    <submittedName>
        <fullName evidence="3">Putative Erythrocyte vesicle protein 1</fullName>
    </submittedName>
</protein>
<dbReference type="OrthoDB" id="386326at2759"/>
<keyword evidence="2" id="KW-0472">Membrane</keyword>
<proteinExistence type="predicted"/>
<dbReference type="VEuPathDB" id="PlasmoDB:PKA1H_030013100"/>
<dbReference type="AlphaFoldDB" id="A0A1Y3DUZ1"/>
<reference evidence="3 4" key="1">
    <citation type="submission" date="2017-05" db="EMBL/GenBank/DDBJ databases">
        <title>PacBio assembly of a Plasmodium knowlesi genome sequence with Hi-C correction and manual annotation of the SICAvar gene family.</title>
        <authorList>
            <person name="Lapp S.A."/>
            <person name="Geraldo J.A."/>
            <person name="Chien J.-T."/>
            <person name="Ay F."/>
            <person name="Pakala S.B."/>
            <person name="Batugedara G."/>
            <person name="Humphrey J.C."/>
            <person name="Debarry J.D."/>
            <person name="Le Roch K.G."/>
            <person name="Galinski M.R."/>
            <person name="Kissinger J.C."/>
        </authorList>
    </citation>
    <scope>NUCLEOTIDE SEQUENCE [LARGE SCALE GENOMIC DNA]</scope>
    <source>
        <strain evidence="4">Malayan Strain Pk1 (A+)</strain>
    </source>
</reference>